<dbReference type="Proteomes" id="UP000134313">
    <property type="component" value="Segment"/>
</dbReference>
<organism evidence="1 3">
    <name type="scientific">Cricetid gammaherpesvirus 2</name>
    <dbReference type="NCBI Taxonomy" id="1605972"/>
    <lineage>
        <taxon>Viruses</taxon>
        <taxon>Duplodnaviria</taxon>
        <taxon>Heunggongvirae</taxon>
        <taxon>Peploviricota</taxon>
        <taxon>Herviviricetes</taxon>
        <taxon>Herpesvirales</taxon>
        <taxon>Orthoherpesviridae</taxon>
        <taxon>Gammaherpesvirinae</taxon>
        <taxon>Rhadinovirus</taxon>
        <taxon>Rhadinovirus cricetidgamma2</taxon>
    </lineage>
</organism>
<accession>E9M5K6</accession>
<gene>
    <name evidence="2" type="ORF">RHVP-L.23</name>
    <name evidence="1" type="ORF">RHVP.23</name>
</gene>
<dbReference type="OrthoDB" id="7072at10239"/>
<protein>
    <recommendedName>
        <fullName evidence="5">Tegument protein UL88</fullName>
    </recommendedName>
</protein>
<reference evidence="3 4" key="1">
    <citation type="journal article" date="2011" name="J. Virol.">
        <title>Identification and sequencing of a novel rodent gammaherpesvirus that establishes acute and latent infection in laboratory mice.</title>
        <authorList>
            <person name="Loh J."/>
            <person name="Zhao G."/>
            <person name="Nelson C.A."/>
            <person name="Coder P."/>
            <person name="Droit L."/>
            <person name="Handley S.A."/>
            <person name="Johnson L.S."/>
            <person name="Vachharajani P."/>
            <person name="Guzman H."/>
            <person name="Tesh R.B."/>
            <person name="Wang D."/>
            <person name="Fremont D.H."/>
            <person name="Virgin H.W."/>
        </authorList>
    </citation>
    <scope>NUCLEOTIDE SEQUENCE [LARGE SCALE GENOMIC DNA]</scope>
</reference>
<dbReference type="InterPro" id="IPR006772">
    <property type="entry name" value="Herpes_BTRF1"/>
</dbReference>
<evidence type="ECO:0000313" key="1">
    <source>
        <dbReference type="EMBL" id="ADW24364.1"/>
    </source>
</evidence>
<dbReference type="EMBL" id="HQ698924">
    <property type="protein sequence ID" value="ADW24446.1"/>
    <property type="molecule type" value="Genomic_DNA"/>
</dbReference>
<evidence type="ECO:0000313" key="4">
    <source>
        <dbReference type="Proteomes" id="UP000164320"/>
    </source>
</evidence>
<evidence type="ECO:0008006" key="5">
    <source>
        <dbReference type="Google" id="ProtNLM"/>
    </source>
</evidence>
<dbReference type="EMBL" id="HQ221963">
    <property type="protein sequence ID" value="ADW24364.1"/>
    <property type="molecule type" value="Genomic_DNA"/>
</dbReference>
<proteinExistence type="predicted"/>
<sequence>MLKVPKKDCSLLPGAIVLKNGTKLFYAAKSGRLAALLGQSGDKVTSEQLFSKFSTKEPLKLCLLDPLDPGISILRLIVSKTPYILNSFLIFGEEGPNSYSFRRDPVIVTNMVNEDDPAKKFELMYITDRMTEPKPFPKRIVPALFPSVHATVTFPRCHVQSPRPSAYYSSILKKTMIKDAPPGCDLTSLKIALMFKILETARLSSNHPDHRAILIMDHSHNNLDLFPNTAMTSVQKLFLKQVVLARCGLESMCEIFYKNFIDSYQAVDDDYTQEVEKYLLHVKISVENCIFCFNTIALIPKPETPFTTGSCPAFLKMAKRYFSLFPPKDKDTAVIFGATVLEQVCKGTTFEVLVKILSKYADINHRPKASSIKLYTLLTI</sequence>
<dbReference type="Proteomes" id="UP000164320">
    <property type="component" value="Genome"/>
</dbReference>
<dbReference type="GeneID" id="10192214"/>
<dbReference type="RefSeq" id="YP_004207859.1">
    <property type="nucleotide sequence ID" value="NC_015049.1"/>
</dbReference>
<name>E9M5K6_9GAMA</name>
<dbReference type="KEGG" id="vg:10192214"/>
<evidence type="ECO:0000313" key="3">
    <source>
        <dbReference type="Proteomes" id="UP000134313"/>
    </source>
</evidence>
<evidence type="ECO:0000313" key="2">
    <source>
        <dbReference type="EMBL" id="ADW24446.1"/>
    </source>
</evidence>
<dbReference type="Pfam" id="PF04682">
    <property type="entry name" value="Herpes_BTRF1"/>
    <property type="match status" value="1"/>
</dbReference>
<keyword evidence="3" id="KW-1185">Reference proteome</keyword>